<dbReference type="GO" id="GO:0005829">
    <property type="term" value="C:cytosol"/>
    <property type="evidence" value="ECO:0007669"/>
    <property type="project" value="TreeGrafter"/>
</dbReference>
<dbReference type="GO" id="GO:0000287">
    <property type="term" value="F:magnesium ion binding"/>
    <property type="evidence" value="ECO:0007669"/>
    <property type="project" value="TreeGrafter"/>
</dbReference>
<dbReference type="NCBIfam" id="TIGR00099">
    <property type="entry name" value="Cof-subfamily"/>
    <property type="match status" value="1"/>
</dbReference>
<sequence length="275" mass="30930">MLKLILTDLDGTFLNSQGAYNRDYFLKLWPKLKENQIAFGVCTGKSSARVEALFPEISDEIWILGDSATRIKYQGKCIYEQLLDNQIALALIARLQAIHSDQIIIAYTKNAVYIDQNIPKIHKNRVLASYPGAIETNDFQQITDDFIKVTVYDPASRCLETVKQLADFMERAYIVASETQWIDIAAKGVHKGSTVAKLQELLKISPKETAAFGDGWNDLELFAQANFRFAMKNAVEELKNQANFIIPSNDEEGVLQTIELLLSLMEKKEGSTGEN</sequence>
<gene>
    <name evidence="1" type="ORF">B5E88_08685</name>
</gene>
<dbReference type="PANTHER" id="PTHR10000">
    <property type="entry name" value="PHOSPHOSERINE PHOSPHATASE"/>
    <property type="match status" value="1"/>
</dbReference>
<dbReference type="SFLD" id="SFLDG01140">
    <property type="entry name" value="C2.B:_Phosphomannomutase_and_P"/>
    <property type="match status" value="1"/>
</dbReference>
<dbReference type="Gene3D" id="3.30.1240.10">
    <property type="match status" value="1"/>
</dbReference>
<dbReference type="InterPro" id="IPR000150">
    <property type="entry name" value="Cof"/>
</dbReference>
<dbReference type="InterPro" id="IPR006379">
    <property type="entry name" value="HAD-SF_hydro_IIB"/>
</dbReference>
<dbReference type="EMBL" id="NFLC01000016">
    <property type="protein sequence ID" value="OUQ09830.1"/>
    <property type="molecule type" value="Genomic_DNA"/>
</dbReference>
<dbReference type="Pfam" id="PF08282">
    <property type="entry name" value="Hydrolase_3"/>
    <property type="match status" value="1"/>
</dbReference>
<accession>A0A1Y4QXP6</accession>
<dbReference type="SUPFAM" id="SSF56784">
    <property type="entry name" value="HAD-like"/>
    <property type="match status" value="1"/>
</dbReference>
<dbReference type="InterPro" id="IPR036412">
    <property type="entry name" value="HAD-like_sf"/>
</dbReference>
<proteinExistence type="predicted"/>
<dbReference type="InterPro" id="IPR023214">
    <property type="entry name" value="HAD_sf"/>
</dbReference>
<name>A0A1Y4QXP6_9ENTE</name>
<reference evidence="2" key="1">
    <citation type="submission" date="2017-04" db="EMBL/GenBank/DDBJ databases">
        <title>Function of individual gut microbiota members based on whole genome sequencing of pure cultures obtained from chicken caecum.</title>
        <authorList>
            <person name="Medvecky M."/>
            <person name="Cejkova D."/>
            <person name="Polansky O."/>
            <person name="Karasova D."/>
            <person name="Kubasova T."/>
            <person name="Cizek A."/>
            <person name="Rychlik I."/>
        </authorList>
    </citation>
    <scope>NUCLEOTIDE SEQUENCE [LARGE SCALE GENOMIC DNA]</scope>
    <source>
        <strain evidence="2">An144</strain>
    </source>
</reference>
<evidence type="ECO:0000313" key="1">
    <source>
        <dbReference type="EMBL" id="OUQ09830.1"/>
    </source>
</evidence>
<organism evidence="1 2">
    <name type="scientific">Enterococcus cecorum</name>
    <dbReference type="NCBI Taxonomy" id="44008"/>
    <lineage>
        <taxon>Bacteria</taxon>
        <taxon>Bacillati</taxon>
        <taxon>Bacillota</taxon>
        <taxon>Bacilli</taxon>
        <taxon>Lactobacillales</taxon>
        <taxon>Enterococcaceae</taxon>
        <taxon>Enterococcus</taxon>
    </lineage>
</organism>
<dbReference type="GO" id="GO:0016791">
    <property type="term" value="F:phosphatase activity"/>
    <property type="evidence" value="ECO:0007669"/>
    <property type="project" value="TreeGrafter"/>
</dbReference>
<dbReference type="AlphaFoldDB" id="A0A1Y4QXP6"/>
<keyword evidence="1" id="KW-0378">Hydrolase</keyword>
<dbReference type="NCBIfam" id="TIGR01484">
    <property type="entry name" value="HAD-SF-IIB"/>
    <property type="match status" value="1"/>
</dbReference>
<dbReference type="Proteomes" id="UP000196074">
    <property type="component" value="Unassembled WGS sequence"/>
</dbReference>
<dbReference type="SFLD" id="SFLDS00003">
    <property type="entry name" value="Haloacid_Dehalogenase"/>
    <property type="match status" value="1"/>
</dbReference>
<protein>
    <submittedName>
        <fullName evidence="1">Hydrolase</fullName>
    </submittedName>
</protein>
<dbReference type="PANTHER" id="PTHR10000:SF53">
    <property type="entry name" value="5-AMINO-6-(5-PHOSPHO-D-RIBITYLAMINO)URACIL PHOSPHATASE YBJI-RELATED"/>
    <property type="match status" value="1"/>
</dbReference>
<evidence type="ECO:0000313" key="2">
    <source>
        <dbReference type="Proteomes" id="UP000196074"/>
    </source>
</evidence>
<comment type="caution">
    <text evidence="1">The sequence shown here is derived from an EMBL/GenBank/DDBJ whole genome shotgun (WGS) entry which is preliminary data.</text>
</comment>
<dbReference type="RefSeq" id="WP_087215454.1">
    <property type="nucleotide sequence ID" value="NZ_CP144490.1"/>
</dbReference>
<dbReference type="Gene3D" id="3.40.50.1000">
    <property type="entry name" value="HAD superfamily/HAD-like"/>
    <property type="match status" value="1"/>
</dbReference>